<comment type="caution">
    <text evidence="4">The sequence shown here is derived from an EMBL/GenBank/DDBJ whole genome shotgun (WGS) entry which is preliminary data.</text>
</comment>
<dbReference type="AlphaFoldDB" id="A0AAN6QFR7"/>
<keyword evidence="2 3" id="KW-0040">ANK repeat</keyword>
<proteinExistence type="predicted"/>
<organism evidence="4 5">
    <name type="scientific">Canariomyces notabilis</name>
    <dbReference type="NCBI Taxonomy" id="2074819"/>
    <lineage>
        <taxon>Eukaryota</taxon>
        <taxon>Fungi</taxon>
        <taxon>Dikarya</taxon>
        <taxon>Ascomycota</taxon>
        <taxon>Pezizomycotina</taxon>
        <taxon>Sordariomycetes</taxon>
        <taxon>Sordariomycetidae</taxon>
        <taxon>Sordariales</taxon>
        <taxon>Chaetomiaceae</taxon>
        <taxon>Canariomyces</taxon>
    </lineage>
</organism>
<feature type="repeat" description="ANK" evidence="3">
    <location>
        <begin position="6"/>
        <end position="38"/>
    </location>
</feature>
<keyword evidence="1" id="KW-0677">Repeat</keyword>
<dbReference type="SUPFAM" id="SSF48403">
    <property type="entry name" value="Ankyrin repeat"/>
    <property type="match status" value="1"/>
</dbReference>
<evidence type="ECO:0000313" key="5">
    <source>
        <dbReference type="Proteomes" id="UP001302812"/>
    </source>
</evidence>
<dbReference type="PRINTS" id="PR01415">
    <property type="entry name" value="ANKYRIN"/>
</dbReference>
<dbReference type="Pfam" id="PF12796">
    <property type="entry name" value="Ank_2"/>
    <property type="match status" value="2"/>
</dbReference>
<dbReference type="Gene3D" id="1.25.40.20">
    <property type="entry name" value="Ankyrin repeat-containing domain"/>
    <property type="match status" value="2"/>
</dbReference>
<feature type="repeat" description="ANK" evidence="3">
    <location>
        <begin position="40"/>
        <end position="72"/>
    </location>
</feature>
<evidence type="ECO:0000313" key="4">
    <source>
        <dbReference type="EMBL" id="KAK4108786.1"/>
    </source>
</evidence>
<dbReference type="RefSeq" id="XP_064666356.1">
    <property type="nucleotide sequence ID" value="XM_064810545.1"/>
</dbReference>
<dbReference type="InterPro" id="IPR036770">
    <property type="entry name" value="Ankyrin_rpt-contain_sf"/>
</dbReference>
<sequence length="130" mass="13739">DVQDHYGRTPLLLAAAAGHDAVVRGLINAGADLNHKDSVYGMTALHTAAAHGHAEVVKMLLRHGADVHHGDSSPVGETPLSCAAAKGHIPVASLLLQAGAKVDSWDRIGWTPLHHAVKHGRRKTVEVLLR</sequence>
<reference evidence="4" key="1">
    <citation type="journal article" date="2023" name="Mol. Phylogenet. Evol.">
        <title>Genome-scale phylogeny and comparative genomics of the fungal order Sordariales.</title>
        <authorList>
            <person name="Hensen N."/>
            <person name="Bonometti L."/>
            <person name="Westerberg I."/>
            <person name="Brannstrom I.O."/>
            <person name="Guillou S."/>
            <person name="Cros-Aarteil S."/>
            <person name="Calhoun S."/>
            <person name="Haridas S."/>
            <person name="Kuo A."/>
            <person name="Mondo S."/>
            <person name="Pangilinan J."/>
            <person name="Riley R."/>
            <person name="LaButti K."/>
            <person name="Andreopoulos B."/>
            <person name="Lipzen A."/>
            <person name="Chen C."/>
            <person name="Yan M."/>
            <person name="Daum C."/>
            <person name="Ng V."/>
            <person name="Clum A."/>
            <person name="Steindorff A."/>
            <person name="Ohm R.A."/>
            <person name="Martin F."/>
            <person name="Silar P."/>
            <person name="Natvig D.O."/>
            <person name="Lalanne C."/>
            <person name="Gautier V."/>
            <person name="Ament-Velasquez S.L."/>
            <person name="Kruys A."/>
            <person name="Hutchinson M.I."/>
            <person name="Powell A.J."/>
            <person name="Barry K."/>
            <person name="Miller A.N."/>
            <person name="Grigoriev I.V."/>
            <person name="Debuchy R."/>
            <person name="Gladieux P."/>
            <person name="Hiltunen Thoren M."/>
            <person name="Johannesson H."/>
        </authorList>
    </citation>
    <scope>NUCLEOTIDE SEQUENCE</scope>
    <source>
        <strain evidence="4">CBS 508.74</strain>
    </source>
</reference>
<reference evidence="4" key="2">
    <citation type="submission" date="2023-05" db="EMBL/GenBank/DDBJ databases">
        <authorList>
            <consortium name="Lawrence Berkeley National Laboratory"/>
            <person name="Steindorff A."/>
            <person name="Hensen N."/>
            <person name="Bonometti L."/>
            <person name="Westerberg I."/>
            <person name="Brannstrom I.O."/>
            <person name="Guillou S."/>
            <person name="Cros-Aarteil S."/>
            <person name="Calhoun S."/>
            <person name="Haridas S."/>
            <person name="Kuo A."/>
            <person name="Mondo S."/>
            <person name="Pangilinan J."/>
            <person name="Riley R."/>
            <person name="Labutti K."/>
            <person name="Andreopoulos B."/>
            <person name="Lipzen A."/>
            <person name="Chen C."/>
            <person name="Yanf M."/>
            <person name="Daum C."/>
            <person name="Ng V."/>
            <person name="Clum A."/>
            <person name="Ohm R."/>
            <person name="Martin F."/>
            <person name="Silar P."/>
            <person name="Natvig D."/>
            <person name="Lalanne C."/>
            <person name="Gautier V."/>
            <person name="Ament-Velasquez S.L."/>
            <person name="Kruys A."/>
            <person name="Hutchinson M.I."/>
            <person name="Powell A.J."/>
            <person name="Barry K."/>
            <person name="Miller A.N."/>
            <person name="Grigoriev I.V."/>
            <person name="Debuchy R."/>
            <person name="Gladieux P."/>
            <person name="Thoren M.H."/>
            <person name="Johannesson H."/>
        </authorList>
    </citation>
    <scope>NUCLEOTIDE SEQUENCE</scope>
    <source>
        <strain evidence="4">CBS 508.74</strain>
    </source>
</reference>
<dbReference type="Proteomes" id="UP001302812">
    <property type="component" value="Unassembled WGS sequence"/>
</dbReference>
<feature type="repeat" description="ANK" evidence="3">
    <location>
        <begin position="75"/>
        <end position="107"/>
    </location>
</feature>
<dbReference type="InterPro" id="IPR002110">
    <property type="entry name" value="Ankyrin_rpt"/>
</dbReference>
<protein>
    <submittedName>
        <fullName evidence="4">Ankyrin</fullName>
    </submittedName>
</protein>
<dbReference type="EMBL" id="MU853360">
    <property type="protein sequence ID" value="KAK4108786.1"/>
    <property type="molecule type" value="Genomic_DNA"/>
</dbReference>
<dbReference type="PANTHER" id="PTHR24171">
    <property type="entry name" value="ANKYRIN REPEAT DOMAIN-CONTAINING PROTEIN 39-RELATED"/>
    <property type="match status" value="1"/>
</dbReference>
<feature type="non-terminal residue" evidence="4">
    <location>
        <position position="1"/>
    </location>
</feature>
<evidence type="ECO:0000256" key="1">
    <source>
        <dbReference type="ARBA" id="ARBA00022737"/>
    </source>
</evidence>
<accession>A0AAN6QFR7</accession>
<dbReference type="PROSITE" id="PS50297">
    <property type="entry name" value="ANK_REP_REGION"/>
    <property type="match status" value="4"/>
</dbReference>
<evidence type="ECO:0000256" key="2">
    <source>
        <dbReference type="ARBA" id="ARBA00023043"/>
    </source>
</evidence>
<gene>
    <name evidence="4" type="ORF">N656DRAFT_680261</name>
</gene>
<dbReference type="GeneID" id="89934670"/>
<evidence type="ECO:0000256" key="3">
    <source>
        <dbReference type="PROSITE-ProRule" id="PRU00023"/>
    </source>
</evidence>
<keyword evidence="5" id="KW-1185">Reference proteome</keyword>
<dbReference type="PROSITE" id="PS50088">
    <property type="entry name" value="ANK_REPEAT"/>
    <property type="match status" value="4"/>
</dbReference>
<feature type="non-terminal residue" evidence="4">
    <location>
        <position position="130"/>
    </location>
</feature>
<name>A0AAN6QFR7_9PEZI</name>
<dbReference type="SMART" id="SM00248">
    <property type="entry name" value="ANK"/>
    <property type="match status" value="4"/>
</dbReference>
<feature type="repeat" description="ANK" evidence="3">
    <location>
        <begin position="108"/>
        <end position="130"/>
    </location>
</feature>